<dbReference type="InterPro" id="IPR004408">
    <property type="entry name" value="Biotin_CoA_COase_ligase"/>
</dbReference>
<reference evidence="4" key="1">
    <citation type="journal article" date="2019" name="Int. J. Syst. Evol. Microbiol.">
        <title>The Global Catalogue of Microorganisms (GCM) 10K type strain sequencing project: providing services to taxonomists for standard genome sequencing and annotation.</title>
        <authorList>
            <consortium name="The Broad Institute Genomics Platform"/>
            <consortium name="The Broad Institute Genome Sequencing Center for Infectious Disease"/>
            <person name="Wu L."/>
            <person name="Ma J."/>
        </authorList>
    </citation>
    <scope>NUCLEOTIDE SEQUENCE [LARGE SCALE GENOMIC DNA]</scope>
    <source>
        <strain evidence="4">KCTC 52042</strain>
    </source>
</reference>
<dbReference type="PANTHER" id="PTHR12835:SF5">
    <property type="entry name" value="BIOTIN--PROTEIN LIGASE"/>
    <property type="match status" value="1"/>
</dbReference>
<keyword evidence="1 3" id="KW-0436">Ligase</keyword>
<dbReference type="EC" id="6.3.4.15" evidence="3"/>
<dbReference type="PROSITE" id="PS51733">
    <property type="entry name" value="BPL_LPL_CATALYTIC"/>
    <property type="match status" value="1"/>
</dbReference>
<keyword evidence="4" id="KW-1185">Reference proteome</keyword>
<dbReference type="GO" id="GO:0004077">
    <property type="term" value="F:biotin--[biotin carboxyl-carrier protein] ligase activity"/>
    <property type="evidence" value="ECO:0007669"/>
    <property type="project" value="UniProtKB-EC"/>
</dbReference>
<feature type="domain" description="BPL/LPL catalytic" evidence="2">
    <location>
        <begin position="15"/>
        <end position="193"/>
    </location>
</feature>
<dbReference type="Proteomes" id="UP001597460">
    <property type="component" value="Unassembled WGS sequence"/>
</dbReference>
<evidence type="ECO:0000259" key="2">
    <source>
        <dbReference type="PROSITE" id="PS51733"/>
    </source>
</evidence>
<accession>A0ABW5JEJ6</accession>
<name>A0ABW5JEJ6_9BACT</name>
<comment type="caution">
    <text evidence="3">The sequence shown here is derived from an EMBL/GenBank/DDBJ whole genome shotgun (WGS) entry which is preliminary data.</text>
</comment>
<proteinExistence type="predicted"/>
<dbReference type="Pfam" id="PF03099">
    <property type="entry name" value="BPL_LplA_LipB"/>
    <property type="match status" value="1"/>
</dbReference>
<evidence type="ECO:0000313" key="4">
    <source>
        <dbReference type="Proteomes" id="UP001597460"/>
    </source>
</evidence>
<dbReference type="CDD" id="cd16442">
    <property type="entry name" value="BPL"/>
    <property type="match status" value="1"/>
</dbReference>
<protein>
    <submittedName>
        <fullName evidence="3">Biotin--[acetyl-CoA-carboxylase] ligase</fullName>
        <ecNumber evidence="3">6.3.4.15</ecNumber>
    </submittedName>
</protein>
<dbReference type="InterPro" id="IPR045864">
    <property type="entry name" value="aa-tRNA-synth_II/BPL/LPL"/>
</dbReference>
<gene>
    <name evidence="3" type="ORF">ACFSVN_00255</name>
</gene>
<evidence type="ECO:0000313" key="3">
    <source>
        <dbReference type="EMBL" id="MFD2530873.1"/>
    </source>
</evidence>
<dbReference type="InterPro" id="IPR004143">
    <property type="entry name" value="BPL_LPL_catalytic"/>
</dbReference>
<dbReference type="PANTHER" id="PTHR12835">
    <property type="entry name" value="BIOTIN PROTEIN LIGASE"/>
    <property type="match status" value="1"/>
</dbReference>
<dbReference type="NCBIfam" id="TIGR00121">
    <property type="entry name" value="birA_ligase"/>
    <property type="match status" value="1"/>
</dbReference>
<dbReference type="Gene3D" id="3.30.930.10">
    <property type="entry name" value="Bira Bifunctional Protein, Domain 2"/>
    <property type="match status" value="1"/>
</dbReference>
<sequence length="258" mass="29288">MFDKELFEKHLATSWLGRSFYFFEELPSTNSYAKKIKDMGSLHGAVVLTDHQTGGRGQYDRKWHTSAGENLTFSLIFEPQKAERFSLLTLACALSITEVINEMCGIPAVLKWPNDILHDGKKLSGILTETLFLGNHLERVVVGIGLNVYQTEFEGNLSDQASSLKLEAKADCPREELLANILQKIEYRYRLWNQHNAKLVKEINKVMIGFGEWKSLKVNGENLQGKYKFLGVNEAGELLALNKDLDLKTFAYEQVRVV</sequence>
<dbReference type="SUPFAM" id="SSF55681">
    <property type="entry name" value="Class II aaRS and biotin synthetases"/>
    <property type="match status" value="1"/>
</dbReference>
<organism evidence="3 4">
    <name type="scientific">Gracilimonas halophila</name>
    <dbReference type="NCBI Taxonomy" id="1834464"/>
    <lineage>
        <taxon>Bacteria</taxon>
        <taxon>Pseudomonadati</taxon>
        <taxon>Balneolota</taxon>
        <taxon>Balneolia</taxon>
        <taxon>Balneolales</taxon>
        <taxon>Balneolaceae</taxon>
        <taxon>Gracilimonas</taxon>
    </lineage>
</organism>
<evidence type="ECO:0000256" key="1">
    <source>
        <dbReference type="ARBA" id="ARBA00022598"/>
    </source>
</evidence>
<dbReference type="EMBL" id="JBHULI010000001">
    <property type="protein sequence ID" value="MFD2530873.1"/>
    <property type="molecule type" value="Genomic_DNA"/>
</dbReference>